<proteinExistence type="inferred from homology"/>
<evidence type="ECO:0000313" key="8">
    <source>
        <dbReference type="EMBL" id="MDQ0913630.1"/>
    </source>
</evidence>
<gene>
    <name evidence="8" type="ORF">QFZ22_009702</name>
</gene>
<dbReference type="Pfam" id="PF13344">
    <property type="entry name" value="Hydrolase_6"/>
    <property type="match status" value="1"/>
</dbReference>
<evidence type="ECO:0000256" key="6">
    <source>
        <dbReference type="ARBA" id="ARBA00023277"/>
    </source>
</evidence>
<dbReference type="GO" id="GO:0046872">
    <property type="term" value="F:metal ion binding"/>
    <property type="evidence" value="ECO:0007669"/>
    <property type="project" value="UniProtKB-KW"/>
</dbReference>
<keyword evidence="4" id="KW-0479">Metal-binding</keyword>
<dbReference type="GO" id="GO:0016791">
    <property type="term" value="F:phosphatase activity"/>
    <property type="evidence" value="ECO:0007669"/>
    <property type="project" value="InterPro"/>
</dbReference>
<evidence type="ECO:0000313" key="9">
    <source>
        <dbReference type="Proteomes" id="UP001234216"/>
    </source>
</evidence>
<dbReference type="SUPFAM" id="SSF56784">
    <property type="entry name" value="HAD-like"/>
    <property type="match status" value="1"/>
</dbReference>
<protein>
    <recommendedName>
        <fullName evidence="7">D,D-heptose 1,7-bisphosphate phosphatase</fullName>
    </recommendedName>
</protein>
<dbReference type="PANTHER" id="PTHR42891">
    <property type="entry name" value="D-GLYCERO-BETA-D-MANNO-HEPTOSE-1,7-BISPHOSPHATE 7-PHOSPHATASE"/>
    <property type="match status" value="1"/>
</dbReference>
<dbReference type="InterPro" id="IPR036412">
    <property type="entry name" value="HAD-like_sf"/>
</dbReference>
<dbReference type="AlphaFoldDB" id="A0AAW8FXC8"/>
<dbReference type="Proteomes" id="UP001234216">
    <property type="component" value="Unassembled WGS sequence"/>
</dbReference>
<evidence type="ECO:0000256" key="5">
    <source>
        <dbReference type="ARBA" id="ARBA00022801"/>
    </source>
</evidence>
<evidence type="ECO:0000256" key="4">
    <source>
        <dbReference type="ARBA" id="ARBA00022723"/>
    </source>
</evidence>
<dbReference type="Pfam" id="PF13242">
    <property type="entry name" value="Hydrolase_like"/>
    <property type="match status" value="1"/>
</dbReference>
<organism evidence="8 9">
    <name type="scientific">Streptomyces canus</name>
    <dbReference type="NCBI Taxonomy" id="58343"/>
    <lineage>
        <taxon>Bacteria</taxon>
        <taxon>Bacillati</taxon>
        <taxon>Actinomycetota</taxon>
        <taxon>Actinomycetes</taxon>
        <taxon>Kitasatosporales</taxon>
        <taxon>Streptomycetaceae</taxon>
        <taxon>Streptomyces</taxon>
        <taxon>Streptomyces aurantiacus group</taxon>
    </lineage>
</organism>
<keyword evidence="6" id="KW-0119">Carbohydrate metabolism</keyword>
<dbReference type="PANTHER" id="PTHR42891:SF1">
    <property type="entry name" value="D-GLYCERO-BETA-D-MANNO-HEPTOSE-1,7-BISPHOSPHATE 7-PHOSPHATASE"/>
    <property type="match status" value="1"/>
</dbReference>
<name>A0AAW8FXC8_9ACTN</name>
<dbReference type="InterPro" id="IPR006549">
    <property type="entry name" value="HAD-SF_hydro_IIIA"/>
</dbReference>
<comment type="caution">
    <text evidence="8">The sequence shown here is derived from an EMBL/GenBank/DDBJ whole genome shotgun (WGS) entry which is preliminary data.</text>
</comment>
<dbReference type="InterPro" id="IPR004446">
    <property type="entry name" value="Heptose_bisP_phosphatase"/>
</dbReference>
<reference evidence="8" key="1">
    <citation type="submission" date="2023-07" db="EMBL/GenBank/DDBJ databases">
        <title>Comparative genomics of wheat-associated soil bacteria to identify genetic determinants of phenazine resistance.</title>
        <authorList>
            <person name="Mouncey N."/>
        </authorList>
    </citation>
    <scope>NUCLEOTIDE SEQUENCE</scope>
    <source>
        <strain evidence="8">V4I22</strain>
    </source>
</reference>
<evidence type="ECO:0000256" key="3">
    <source>
        <dbReference type="ARBA" id="ARBA00022490"/>
    </source>
</evidence>
<comment type="similarity">
    <text evidence="2">Belongs to the GmhB family.</text>
</comment>
<keyword evidence="3" id="KW-0963">Cytoplasm</keyword>
<dbReference type="NCBIfam" id="TIGR01656">
    <property type="entry name" value="Histidinol-ppas"/>
    <property type="match status" value="1"/>
</dbReference>
<accession>A0AAW8FXC8</accession>
<dbReference type="CDD" id="cd07503">
    <property type="entry name" value="HAD_HisB-N"/>
    <property type="match status" value="1"/>
</dbReference>
<dbReference type="NCBIfam" id="TIGR01662">
    <property type="entry name" value="HAD-SF-IIIA"/>
    <property type="match status" value="1"/>
</dbReference>
<evidence type="ECO:0000256" key="2">
    <source>
        <dbReference type="ARBA" id="ARBA00005628"/>
    </source>
</evidence>
<sequence length="196" mass="20762">MSPVKAVLFDRDGTLVHDVPYNGDPNRVRPVDGAREALGLLRSRGIRTGVVTNQSGIARGLLTDADVRRVNRRVDELLGPFDVWGVCPHGPDDGCHCRKPQPGLVLWAAGRICTEPADCVVIGDIGADVEAASRAGAHGILVPTPETLPEETARAGHVAPDLLTAVRAVLTGPPRGDVLADERHIESAYDAGGRPR</sequence>
<dbReference type="RefSeq" id="WP_306987031.1">
    <property type="nucleotide sequence ID" value="NZ_JAUSZV010000006.1"/>
</dbReference>
<dbReference type="InterPro" id="IPR023214">
    <property type="entry name" value="HAD_sf"/>
</dbReference>
<dbReference type="GO" id="GO:0005975">
    <property type="term" value="P:carbohydrate metabolic process"/>
    <property type="evidence" value="ECO:0007669"/>
    <property type="project" value="InterPro"/>
</dbReference>
<evidence type="ECO:0000256" key="1">
    <source>
        <dbReference type="ARBA" id="ARBA00004496"/>
    </source>
</evidence>
<evidence type="ECO:0000256" key="7">
    <source>
        <dbReference type="ARBA" id="ARBA00031828"/>
    </source>
</evidence>
<dbReference type="Gene3D" id="3.40.50.1000">
    <property type="entry name" value="HAD superfamily/HAD-like"/>
    <property type="match status" value="1"/>
</dbReference>
<comment type="subcellular location">
    <subcellularLocation>
        <location evidence="1">Cytoplasm</location>
    </subcellularLocation>
</comment>
<dbReference type="InterPro" id="IPR006543">
    <property type="entry name" value="Histidinol-phos"/>
</dbReference>
<keyword evidence="5 8" id="KW-0378">Hydrolase</keyword>
<dbReference type="GO" id="GO:0005737">
    <property type="term" value="C:cytoplasm"/>
    <property type="evidence" value="ECO:0007669"/>
    <property type="project" value="UniProtKB-SubCell"/>
</dbReference>
<dbReference type="EMBL" id="JAUSZV010000006">
    <property type="protein sequence ID" value="MDQ0913630.1"/>
    <property type="molecule type" value="Genomic_DNA"/>
</dbReference>
<dbReference type="InterPro" id="IPR006357">
    <property type="entry name" value="HAD-SF_hydro_IIA"/>
</dbReference>